<gene>
    <name evidence="1" type="ORF">PHYSODRAFT_340622</name>
</gene>
<dbReference type="SMR" id="G5AAB7"/>
<dbReference type="GeneID" id="20647938"/>
<proteinExistence type="predicted"/>
<dbReference type="RefSeq" id="XP_009537112.1">
    <property type="nucleotide sequence ID" value="XM_009538817.1"/>
</dbReference>
<accession>G5AAB7</accession>
<dbReference type="KEGG" id="psoj:PHYSODRAFT_340622"/>
<dbReference type="InParanoid" id="G5AAB7"/>
<protein>
    <recommendedName>
        <fullName evidence="3">RXLR phytopathogen effector protein WY-domain domain-containing protein</fullName>
    </recommendedName>
</protein>
<dbReference type="AlphaFoldDB" id="G5AAB7"/>
<evidence type="ECO:0000313" key="1">
    <source>
        <dbReference type="EMBL" id="EGZ07546.1"/>
    </source>
</evidence>
<dbReference type="Proteomes" id="UP000002640">
    <property type="component" value="Unassembled WGS sequence"/>
</dbReference>
<evidence type="ECO:0000313" key="2">
    <source>
        <dbReference type="Proteomes" id="UP000002640"/>
    </source>
</evidence>
<dbReference type="EMBL" id="JH159162">
    <property type="protein sequence ID" value="EGZ07546.1"/>
    <property type="molecule type" value="Genomic_DNA"/>
</dbReference>
<evidence type="ECO:0008006" key="3">
    <source>
        <dbReference type="Google" id="ProtNLM"/>
    </source>
</evidence>
<organism evidence="1 2">
    <name type="scientific">Phytophthora sojae (strain P6497)</name>
    <name type="common">Soybean stem and root rot agent</name>
    <name type="synonym">Phytophthora megasperma f. sp. glycines</name>
    <dbReference type="NCBI Taxonomy" id="1094619"/>
    <lineage>
        <taxon>Eukaryota</taxon>
        <taxon>Sar</taxon>
        <taxon>Stramenopiles</taxon>
        <taxon>Oomycota</taxon>
        <taxon>Peronosporomycetes</taxon>
        <taxon>Peronosporales</taxon>
        <taxon>Peronosporaceae</taxon>
        <taxon>Phytophthora</taxon>
    </lineage>
</organism>
<sequence length="128" mass="14425">MLGTFTKAYGDEEVAKMLVTAKLNPTTKQLANKLQNEQIVGWMQNGVSPDYLFKWFRLDEGTIEGLLANPALGVWYHFFTNLNQFHADRDVRMITQLVDNYGDIPLAKEQAWCRGQVAANSVSKVDGT</sequence>
<reference evidence="1 2" key="1">
    <citation type="journal article" date="2006" name="Science">
        <title>Phytophthora genome sequences uncover evolutionary origins and mechanisms of pathogenesis.</title>
        <authorList>
            <person name="Tyler B.M."/>
            <person name="Tripathy S."/>
            <person name="Zhang X."/>
            <person name="Dehal P."/>
            <person name="Jiang R.H."/>
            <person name="Aerts A."/>
            <person name="Arredondo F.D."/>
            <person name="Baxter L."/>
            <person name="Bensasson D."/>
            <person name="Beynon J.L."/>
            <person name="Chapman J."/>
            <person name="Damasceno C.M."/>
            <person name="Dorrance A.E."/>
            <person name="Dou D."/>
            <person name="Dickerman A.W."/>
            <person name="Dubchak I.L."/>
            <person name="Garbelotto M."/>
            <person name="Gijzen M."/>
            <person name="Gordon S.G."/>
            <person name="Govers F."/>
            <person name="Grunwald N.J."/>
            <person name="Huang W."/>
            <person name="Ivors K.L."/>
            <person name="Jones R.W."/>
            <person name="Kamoun S."/>
            <person name="Krampis K."/>
            <person name="Lamour K.H."/>
            <person name="Lee M.K."/>
            <person name="McDonald W.H."/>
            <person name="Medina M."/>
            <person name="Meijer H.J."/>
            <person name="Nordberg E.K."/>
            <person name="Maclean D.J."/>
            <person name="Ospina-Giraldo M.D."/>
            <person name="Morris P.F."/>
            <person name="Phuntumart V."/>
            <person name="Putnam N.H."/>
            <person name="Rash S."/>
            <person name="Rose J.K."/>
            <person name="Sakihama Y."/>
            <person name="Salamov A.A."/>
            <person name="Savidor A."/>
            <person name="Scheuring C.F."/>
            <person name="Smith B.M."/>
            <person name="Sobral B.W."/>
            <person name="Terry A."/>
            <person name="Torto-Alalibo T.A."/>
            <person name="Win J."/>
            <person name="Xu Z."/>
            <person name="Zhang H."/>
            <person name="Grigoriev I.V."/>
            <person name="Rokhsar D.S."/>
            <person name="Boore J.L."/>
        </authorList>
    </citation>
    <scope>NUCLEOTIDE SEQUENCE [LARGE SCALE GENOMIC DNA]</scope>
    <source>
        <strain evidence="1 2">P6497</strain>
    </source>
</reference>
<name>G5AAB7_PHYSP</name>
<keyword evidence="2" id="KW-1185">Reference proteome</keyword>